<dbReference type="Pfam" id="PF00932">
    <property type="entry name" value="LTD"/>
    <property type="match status" value="1"/>
</dbReference>
<dbReference type="PANTHER" id="PTHR33607:SF2">
    <property type="entry name" value="ENDONUCLEASE-1"/>
    <property type="match status" value="1"/>
</dbReference>
<accession>A0A163B7Z0</accession>
<keyword evidence="3" id="KW-0732">Signal</keyword>
<organism evidence="11 12">
    <name type="scientific">Aquimarina aggregata</name>
    <dbReference type="NCBI Taxonomy" id="1642818"/>
    <lineage>
        <taxon>Bacteria</taxon>
        <taxon>Pseudomonadati</taxon>
        <taxon>Bacteroidota</taxon>
        <taxon>Flavobacteriia</taxon>
        <taxon>Flavobacteriales</taxon>
        <taxon>Flavobacteriaceae</taxon>
        <taxon>Aquimarina</taxon>
    </lineage>
</organism>
<dbReference type="NCBIfam" id="TIGR04183">
    <property type="entry name" value="Por_Secre_tail"/>
    <property type="match status" value="1"/>
</dbReference>
<dbReference type="FunFam" id="2.60.40.10:FF:001114">
    <property type="entry name" value="Chitinase A1"/>
    <property type="match status" value="1"/>
</dbReference>
<feature type="region of interest" description="Disordered" evidence="8">
    <location>
        <begin position="515"/>
        <end position="538"/>
    </location>
</feature>
<evidence type="ECO:0000259" key="10">
    <source>
        <dbReference type="PROSITE" id="PS51841"/>
    </source>
</evidence>
<evidence type="ECO:0000256" key="8">
    <source>
        <dbReference type="SAM" id="MobiDB-lite"/>
    </source>
</evidence>
<dbReference type="PROSITE" id="PS50853">
    <property type="entry name" value="FN3"/>
    <property type="match status" value="2"/>
</dbReference>
<feature type="region of interest" description="Disordered" evidence="8">
    <location>
        <begin position="87"/>
        <end position="161"/>
    </location>
</feature>
<dbReference type="Pfam" id="PF04231">
    <property type="entry name" value="Endonuclease_1"/>
    <property type="match status" value="1"/>
</dbReference>
<dbReference type="RefSeq" id="WP_066312959.1">
    <property type="nucleotide sequence ID" value="NZ_LQRT01000007.1"/>
</dbReference>
<gene>
    <name evidence="11" type="ORF">AWE51_23520</name>
</gene>
<evidence type="ECO:0000256" key="1">
    <source>
        <dbReference type="ARBA" id="ARBA00006429"/>
    </source>
</evidence>
<evidence type="ECO:0008006" key="13">
    <source>
        <dbReference type="Google" id="ProtNLM"/>
    </source>
</evidence>
<dbReference type="EMBL" id="LQRT01000007">
    <property type="protein sequence ID" value="KZS41123.1"/>
    <property type="molecule type" value="Genomic_DNA"/>
</dbReference>
<dbReference type="Proteomes" id="UP000076715">
    <property type="component" value="Unassembled WGS sequence"/>
</dbReference>
<evidence type="ECO:0000256" key="6">
    <source>
        <dbReference type="ARBA" id="ARBA00023295"/>
    </source>
</evidence>
<dbReference type="Pfam" id="PF20009">
    <property type="entry name" value="GEVED"/>
    <property type="match status" value="1"/>
</dbReference>
<dbReference type="CDD" id="cd00063">
    <property type="entry name" value="FN3"/>
    <property type="match status" value="2"/>
</dbReference>
<dbReference type="STRING" id="1642818.AWE51_23520"/>
<name>A0A163B7Z0_9FLAO</name>
<dbReference type="InterPro" id="IPR045474">
    <property type="entry name" value="GEVED"/>
</dbReference>
<sequence length="857" mass="91494">MKKFTLLALLISVIGYSQIPAYYNDVNLTLSGDALKNELSNKVINTHTTFISYTPGVWDALKQADLDPNDPSKVILVYGYDDTDGNLTTDRTRGVDNNGGGSTDWNREHTYPRSLGNPNLGSSGPGSDAHHLRPADVQRNSNRGNRKFADGFGNSGTTAQGHWYPGDEWKGDIARMMMYMYIHYDNRCLPTNVGVGAAATSDANMLQLFLEWNAEDPVSQLELQRNPILEGIQGNRNPFIDNPAFATQIWGGPQAEDRFGNTGGGTDTTAPSIPSNLIASNTTDTSTNLSWNPSTDNVAVTGYDIYRNGTLLNTTNATSFAIMGLTANTTYAFSVRAKDAAGNISALSSNLNVTTQDNTSGGGAATALFFSEYVEGSSNNKALEIANYTGASINLSGYSIKRQTNGSGAWSPGLALSGTISNNDVFLIANSSATNAIQNIADISSGSSVMTFNGNDPVGLFKNDVLIDIVGIFNGGSSNFAKDRTLRRKENVSSPNTTYTTSEWDTFPQNTFDDLGKHSFNGGNTQTDTESPSVPSNLNASSITQTSTILSWNAATDNVGVTAYNVYRNGSLLTTVTNTSYTVTGLSAGTTYGFVVAAVDAAGNSSANSNVLNVTTLDVVVSYCSSKGNTVNYEFIDFVGIGGISNVTSANGGYGDFTSQVGNLSYGSNTIVLSVGFVSASYTEHWGVWVDYNKNGTFETSEKVVTGATSNSGNLSYSFDIPSSAQSGTTRMRVSMKWNGPATPCETFGYGEVEDYTVNIGTSTAKTTTEIQIDGRLGNEEKVFSAKVYPNPATQFIQLRVRDDRTTNFTLTDTQGKVIKSGVVTQNRISLDGLVSGLYFVKISDGNRSISEKIVIK</sequence>
<feature type="compositionally biased region" description="Polar residues" evidence="8">
    <location>
        <begin position="521"/>
        <end position="538"/>
    </location>
</feature>
<dbReference type="Gene3D" id="2.60.40.10">
    <property type="entry name" value="Immunoglobulins"/>
    <property type="match status" value="2"/>
</dbReference>
<dbReference type="PANTHER" id="PTHR33607">
    <property type="entry name" value="ENDONUCLEASE-1"/>
    <property type="match status" value="1"/>
</dbReference>
<keyword evidence="2" id="KW-0540">Nuclease</keyword>
<feature type="domain" description="LTD" evidence="10">
    <location>
        <begin position="352"/>
        <end position="501"/>
    </location>
</feature>
<evidence type="ECO:0000256" key="2">
    <source>
        <dbReference type="ARBA" id="ARBA00022722"/>
    </source>
</evidence>
<dbReference type="GO" id="GO:0000272">
    <property type="term" value="P:polysaccharide catabolic process"/>
    <property type="evidence" value="ECO:0007669"/>
    <property type="project" value="UniProtKB-KW"/>
</dbReference>
<dbReference type="InterPro" id="IPR013783">
    <property type="entry name" value="Ig-like_fold"/>
</dbReference>
<comment type="similarity">
    <text evidence="1">Belongs to the EndA/NucM nuclease family.</text>
</comment>
<dbReference type="InterPro" id="IPR001322">
    <property type="entry name" value="Lamin_tail_dom"/>
</dbReference>
<evidence type="ECO:0000313" key="11">
    <source>
        <dbReference type="EMBL" id="KZS41123.1"/>
    </source>
</evidence>
<comment type="caution">
    <text evidence="11">The sequence shown here is derived from an EMBL/GenBank/DDBJ whole genome shotgun (WGS) entry which is preliminary data.</text>
</comment>
<feature type="compositionally biased region" description="Low complexity" evidence="8">
    <location>
        <begin position="114"/>
        <end position="127"/>
    </location>
</feature>
<evidence type="ECO:0000259" key="9">
    <source>
        <dbReference type="PROSITE" id="PS50853"/>
    </source>
</evidence>
<evidence type="ECO:0000256" key="3">
    <source>
        <dbReference type="ARBA" id="ARBA00022729"/>
    </source>
</evidence>
<evidence type="ECO:0000256" key="5">
    <source>
        <dbReference type="ARBA" id="ARBA00023277"/>
    </source>
</evidence>
<dbReference type="SUPFAM" id="SSF54060">
    <property type="entry name" value="His-Me finger endonucleases"/>
    <property type="match status" value="1"/>
</dbReference>
<dbReference type="PRINTS" id="PR00014">
    <property type="entry name" value="FNTYPEIII"/>
</dbReference>
<evidence type="ECO:0000313" key="12">
    <source>
        <dbReference type="Proteomes" id="UP000076715"/>
    </source>
</evidence>
<dbReference type="PROSITE" id="PS51841">
    <property type="entry name" value="LTD"/>
    <property type="match status" value="1"/>
</dbReference>
<feature type="domain" description="Fibronectin type-III" evidence="9">
    <location>
        <begin position="534"/>
        <end position="619"/>
    </location>
</feature>
<dbReference type="GO" id="GO:0016798">
    <property type="term" value="F:hydrolase activity, acting on glycosyl bonds"/>
    <property type="evidence" value="ECO:0007669"/>
    <property type="project" value="UniProtKB-KW"/>
</dbReference>
<keyword evidence="4" id="KW-0378">Hydrolase</keyword>
<dbReference type="Pfam" id="PF18962">
    <property type="entry name" value="Por_Secre_tail"/>
    <property type="match status" value="1"/>
</dbReference>
<dbReference type="InterPro" id="IPR036116">
    <property type="entry name" value="FN3_sf"/>
</dbReference>
<dbReference type="SUPFAM" id="SSF49265">
    <property type="entry name" value="Fibronectin type III"/>
    <property type="match status" value="2"/>
</dbReference>
<keyword evidence="5" id="KW-0119">Carbohydrate metabolism</keyword>
<dbReference type="GO" id="GO:0004518">
    <property type="term" value="F:nuclease activity"/>
    <property type="evidence" value="ECO:0007669"/>
    <property type="project" value="UniProtKB-KW"/>
</dbReference>
<dbReference type="AlphaFoldDB" id="A0A163B7Z0"/>
<evidence type="ECO:0000256" key="7">
    <source>
        <dbReference type="ARBA" id="ARBA00023326"/>
    </source>
</evidence>
<dbReference type="InterPro" id="IPR044925">
    <property type="entry name" value="His-Me_finger_sf"/>
</dbReference>
<keyword evidence="7" id="KW-0624">Polysaccharide degradation</keyword>
<dbReference type="SMART" id="SM00060">
    <property type="entry name" value="FN3"/>
    <property type="match status" value="2"/>
</dbReference>
<dbReference type="InterPro" id="IPR003961">
    <property type="entry name" value="FN3_dom"/>
</dbReference>
<feature type="domain" description="Fibronectin type-III" evidence="9">
    <location>
        <begin position="273"/>
        <end position="358"/>
    </location>
</feature>
<dbReference type="OrthoDB" id="5500612at2"/>
<keyword evidence="6" id="KW-0326">Glycosidase</keyword>
<evidence type="ECO:0000256" key="4">
    <source>
        <dbReference type="ARBA" id="ARBA00022801"/>
    </source>
</evidence>
<dbReference type="InterPro" id="IPR026444">
    <property type="entry name" value="Secre_tail"/>
</dbReference>
<keyword evidence="12" id="KW-1185">Reference proteome</keyword>
<protein>
    <recommendedName>
        <fullName evidence="13">Endonuclease I</fullName>
    </recommendedName>
</protein>
<dbReference type="InterPro" id="IPR007346">
    <property type="entry name" value="Endonuclease-I"/>
</dbReference>
<reference evidence="11 12" key="1">
    <citation type="submission" date="2016-01" db="EMBL/GenBank/DDBJ databases">
        <title>The draft genome sequence of Aquimarina sp. RZW4-3-2.</title>
        <authorList>
            <person name="Wang Y."/>
        </authorList>
    </citation>
    <scope>NUCLEOTIDE SEQUENCE [LARGE SCALE GENOMIC DNA]</scope>
    <source>
        <strain evidence="11 12">RZW4-3-2</strain>
    </source>
</reference>
<proteinExistence type="inferred from homology"/>
<dbReference type="Pfam" id="PF00041">
    <property type="entry name" value="fn3"/>
    <property type="match status" value="2"/>
</dbReference>